<dbReference type="AlphaFoldDB" id="A0A221KDZ7"/>
<sequence length="507" mass="55119">MMTWARCRLGSLGLAALAGAGHTASFAPLEWWWMQPLAVALLVGLVRHATPRQAALTGAVFSLGWLVSGFWWLYISLHDFGGLMAPLSVAAVGLLAGFLSLYVAGAMALWAWGRRDHPGHDALRFALCWLGAELLRAQVFGGFPWIASGYAHTSGPWAAWAPWVGVYGIGALSAWLAAAVALGMRVPASGRARGAWGVALAALPLGLGAVLPQQFTESTGTLRVSLVQPNVPQDLKFDPERIASNMQALQQRMHAARGELVMTPESVIPLSLEQLPTGYWDTLTLPYRTGTQAALIGIFWGNSEQGYVNSLLGVRPGVSSDPAALYRYGKRHLLPFGERIPYGFGWFVRLLNIPLADQMSGQSQAPFEVHGQRIRPLICYEDLFGEDFADSFLTEDAPTVLVNASNLAWFGRLMIQEQHLQFSRMRALEFQRPLVRATNTGATAAVDAQGRVTHALPAWTPGTLDVTIEGRRGTTPYAHWLGRLGLWPLWGLVLAGLIWRRSGRGGA</sequence>
<evidence type="ECO:0000259" key="10">
    <source>
        <dbReference type="PROSITE" id="PS50263"/>
    </source>
</evidence>
<feature type="transmembrane region" description="Helical" evidence="9">
    <location>
        <begin position="33"/>
        <end position="49"/>
    </location>
</feature>
<dbReference type="GO" id="GO:0005886">
    <property type="term" value="C:plasma membrane"/>
    <property type="evidence" value="ECO:0007669"/>
    <property type="project" value="UniProtKB-SubCell"/>
</dbReference>
<feature type="transmembrane region" description="Helical" evidence="9">
    <location>
        <begin position="194"/>
        <end position="211"/>
    </location>
</feature>
<comment type="function">
    <text evidence="9">Catalyzes the phospholipid dependent N-acylation of the N-terminal cysteine of apolipoprotein, the last step in lipoprotein maturation.</text>
</comment>
<dbReference type="SUPFAM" id="SSF56317">
    <property type="entry name" value="Carbon-nitrogen hydrolase"/>
    <property type="match status" value="1"/>
</dbReference>
<feature type="domain" description="CN hydrolase" evidence="10">
    <location>
        <begin position="227"/>
        <end position="470"/>
    </location>
</feature>
<comment type="subcellular location">
    <subcellularLocation>
        <location evidence="1 9">Cell membrane</location>
        <topology evidence="1 9">Multi-pass membrane protein</topology>
    </subcellularLocation>
</comment>
<dbReference type="HAMAP" id="MF_01148">
    <property type="entry name" value="Lnt"/>
    <property type="match status" value="1"/>
</dbReference>
<reference evidence="11 12" key="1">
    <citation type="submission" date="2017-07" db="EMBL/GenBank/DDBJ databases">
        <title>Complete Genome Sequence of the cosmetic ferment Vitreoscilla filiformis (ATCC15551).</title>
        <authorList>
            <person name="Contreras S."/>
            <person name="Sagory-Zalkind P."/>
            <person name="Blanquart H."/>
            <person name="Iltis A."/>
            <person name="Morand S.C."/>
        </authorList>
    </citation>
    <scope>NUCLEOTIDE SEQUENCE [LARGE SCALE GENOMIC DNA]</scope>
    <source>
        <strain evidence="11 12">ATCC 15551</strain>
    </source>
</reference>
<evidence type="ECO:0000256" key="8">
    <source>
        <dbReference type="ARBA" id="ARBA00023315"/>
    </source>
</evidence>
<dbReference type="InterPro" id="IPR004563">
    <property type="entry name" value="Apolipo_AcylTrfase"/>
</dbReference>
<dbReference type="EMBL" id="CP022423">
    <property type="protein sequence ID" value="ASM77242.1"/>
    <property type="molecule type" value="Genomic_DNA"/>
</dbReference>
<feature type="transmembrane region" description="Helical" evidence="9">
    <location>
        <begin position="125"/>
        <end position="147"/>
    </location>
</feature>
<feature type="transmembrane region" description="Helical" evidence="9">
    <location>
        <begin position="56"/>
        <end position="75"/>
    </location>
</feature>
<evidence type="ECO:0000256" key="5">
    <source>
        <dbReference type="ARBA" id="ARBA00022692"/>
    </source>
</evidence>
<evidence type="ECO:0000313" key="12">
    <source>
        <dbReference type="Proteomes" id="UP000199729"/>
    </source>
</evidence>
<keyword evidence="3 9" id="KW-1003">Cell membrane</keyword>
<dbReference type="Proteomes" id="UP000199729">
    <property type="component" value="Chromosome"/>
</dbReference>
<keyword evidence="5 9" id="KW-0812">Transmembrane</keyword>
<dbReference type="InterPro" id="IPR036526">
    <property type="entry name" value="C-N_Hydrolase_sf"/>
</dbReference>
<dbReference type="Pfam" id="PF00795">
    <property type="entry name" value="CN_hydrolase"/>
    <property type="match status" value="1"/>
</dbReference>
<dbReference type="PROSITE" id="PS50263">
    <property type="entry name" value="CN_HYDROLASE"/>
    <property type="match status" value="1"/>
</dbReference>
<feature type="transmembrane region" description="Helical" evidence="9">
    <location>
        <begin position="87"/>
        <end position="113"/>
    </location>
</feature>
<evidence type="ECO:0000256" key="6">
    <source>
        <dbReference type="ARBA" id="ARBA00022989"/>
    </source>
</evidence>
<dbReference type="Pfam" id="PF20154">
    <property type="entry name" value="LNT_N"/>
    <property type="match status" value="1"/>
</dbReference>
<dbReference type="PANTHER" id="PTHR38686:SF1">
    <property type="entry name" value="APOLIPOPROTEIN N-ACYLTRANSFERASE"/>
    <property type="match status" value="1"/>
</dbReference>
<organism evidence="11 12">
    <name type="scientific">Vitreoscilla filiformis</name>
    <dbReference type="NCBI Taxonomy" id="63"/>
    <lineage>
        <taxon>Bacteria</taxon>
        <taxon>Pseudomonadati</taxon>
        <taxon>Pseudomonadota</taxon>
        <taxon>Betaproteobacteria</taxon>
        <taxon>Neisseriales</taxon>
        <taxon>Neisseriaceae</taxon>
        <taxon>Vitreoscilla</taxon>
    </lineage>
</organism>
<gene>
    <name evidence="9" type="primary">lnt</name>
    <name evidence="11" type="ORF">VITFI_CDS1464</name>
</gene>
<dbReference type="InterPro" id="IPR003010">
    <property type="entry name" value="C-N_Hydrolase"/>
</dbReference>
<evidence type="ECO:0000256" key="7">
    <source>
        <dbReference type="ARBA" id="ARBA00023136"/>
    </source>
</evidence>
<dbReference type="GO" id="GO:0016410">
    <property type="term" value="F:N-acyltransferase activity"/>
    <property type="evidence" value="ECO:0007669"/>
    <property type="project" value="UniProtKB-UniRule"/>
</dbReference>
<name>A0A221KDZ7_VITFI</name>
<dbReference type="UniPathway" id="UPA00666"/>
<dbReference type="InterPro" id="IPR045378">
    <property type="entry name" value="LNT_N"/>
</dbReference>
<comment type="similarity">
    <text evidence="2 9">Belongs to the CN hydrolase family. Apolipoprotein N-acyltransferase subfamily.</text>
</comment>
<evidence type="ECO:0000256" key="9">
    <source>
        <dbReference type="HAMAP-Rule" id="MF_01148"/>
    </source>
</evidence>
<evidence type="ECO:0000256" key="3">
    <source>
        <dbReference type="ARBA" id="ARBA00022475"/>
    </source>
</evidence>
<evidence type="ECO:0000313" key="11">
    <source>
        <dbReference type="EMBL" id="ASM77242.1"/>
    </source>
</evidence>
<keyword evidence="8 9" id="KW-0012">Acyltransferase</keyword>
<protein>
    <recommendedName>
        <fullName evidence="9">Apolipoprotein N-acyltransferase</fullName>
        <shortName evidence="9">ALP N-acyltransferase</shortName>
        <ecNumber evidence="9">2.3.1.269</ecNumber>
    </recommendedName>
</protein>
<comment type="pathway">
    <text evidence="9">Protein modification; lipoprotein biosynthesis (N-acyl transfer).</text>
</comment>
<evidence type="ECO:0000256" key="2">
    <source>
        <dbReference type="ARBA" id="ARBA00010065"/>
    </source>
</evidence>
<dbReference type="KEGG" id="vff:VITFI_CDS1464"/>
<proteinExistence type="inferred from homology"/>
<keyword evidence="4 9" id="KW-0808">Transferase</keyword>
<keyword evidence="12" id="KW-1185">Reference proteome</keyword>
<dbReference type="CDD" id="cd07571">
    <property type="entry name" value="ALP_N-acyl_transferase"/>
    <property type="match status" value="1"/>
</dbReference>
<dbReference type="NCBIfam" id="TIGR00546">
    <property type="entry name" value="lnt"/>
    <property type="match status" value="1"/>
</dbReference>
<comment type="catalytic activity">
    <reaction evidence="9">
        <text>N-terminal S-1,2-diacyl-sn-glyceryl-L-cysteinyl-[lipoprotein] + a glycerophospholipid = N-acyl-S-1,2-diacyl-sn-glyceryl-L-cysteinyl-[lipoprotein] + a 2-acyl-sn-glycero-3-phospholipid + H(+)</text>
        <dbReference type="Rhea" id="RHEA:48228"/>
        <dbReference type="Rhea" id="RHEA-COMP:14681"/>
        <dbReference type="Rhea" id="RHEA-COMP:14684"/>
        <dbReference type="ChEBI" id="CHEBI:15378"/>
        <dbReference type="ChEBI" id="CHEBI:136912"/>
        <dbReference type="ChEBI" id="CHEBI:140656"/>
        <dbReference type="ChEBI" id="CHEBI:140657"/>
        <dbReference type="ChEBI" id="CHEBI:140660"/>
        <dbReference type="EC" id="2.3.1.269"/>
    </reaction>
</comment>
<keyword evidence="6 9" id="KW-1133">Transmembrane helix</keyword>
<dbReference type="OrthoDB" id="9804277at2"/>
<evidence type="ECO:0000256" key="1">
    <source>
        <dbReference type="ARBA" id="ARBA00004651"/>
    </source>
</evidence>
<dbReference type="Gene3D" id="3.60.110.10">
    <property type="entry name" value="Carbon-nitrogen hydrolase"/>
    <property type="match status" value="1"/>
</dbReference>
<dbReference type="RefSeq" id="WP_089416415.1">
    <property type="nucleotide sequence ID" value="NZ_CP022423.1"/>
</dbReference>
<dbReference type="EC" id="2.3.1.269" evidence="9"/>
<dbReference type="PANTHER" id="PTHR38686">
    <property type="entry name" value="APOLIPOPROTEIN N-ACYLTRANSFERASE"/>
    <property type="match status" value="1"/>
</dbReference>
<feature type="transmembrane region" description="Helical" evidence="9">
    <location>
        <begin position="159"/>
        <end position="182"/>
    </location>
</feature>
<keyword evidence="7 9" id="KW-0472">Membrane</keyword>
<accession>A0A221KDZ7</accession>
<evidence type="ECO:0000256" key="4">
    <source>
        <dbReference type="ARBA" id="ARBA00022679"/>
    </source>
</evidence>
<dbReference type="GO" id="GO:0042158">
    <property type="term" value="P:lipoprotein biosynthetic process"/>
    <property type="evidence" value="ECO:0007669"/>
    <property type="project" value="UniProtKB-UniRule"/>
</dbReference>